<dbReference type="EMBL" id="KK914735">
    <property type="protein sequence ID" value="KDP29665.1"/>
    <property type="molecule type" value="Genomic_DNA"/>
</dbReference>
<dbReference type="InterPro" id="IPR036396">
    <property type="entry name" value="Cyt_P450_sf"/>
</dbReference>
<dbReference type="STRING" id="180498.A0A067KBP0"/>
<evidence type="ECO:0000313" key="1">
    <source>
        <dbReference type="EMBL" id="KDP29665.1"/>
    </source>
</evidence>
<dbReference type="GO" id="GO:0005506">
    <property type="term" value="F:iron ion binding"/>
    <property type="evidence" value="ECO:0007669"/>
    <property type="project" value="InterPro"/>
</dbReference>
<dbReference type="SUPFAM" id="SSF48264">
    <property type="entry name" value="Cytochrome P450"/>
    <property type="match status" value="1"/>
</dbReference>
<dbReference type="Proteomes" id="UP000027138">
    <property type="component" value="Unassembled WGS sequence"/>
</dbReference>
<name>A0A067KBP0_JATCU</name>
<gene>
    <name evidence="1" type="ORF">JCGZ_18827</name>
</gene>
<accession>A0A067KBP0</accession>
<proteinExistence type="predicted"/>
<dbReference type="GO" id="GO:0004497">
    <property type="term" value="F:monooxygenase activity"/>
    <property type="evidence" value="ECO:0007669"/>
    <property type="project" value="InterPro"/>
</dbReference>
<protein>
    <submittedName>
        <fullName evidence="1">Uncharacterized protein</fullName>
    </submittedName>
</protein>
<dbReference type="AlphaFoldDB" id="A0A067KBP0"/>
<organism evidence="1 2">
    <name type="scientific">Jatropha curcas</name>
    <name type="common">Barbados nut</name>
    <dbReference type="NCBI Taxonomy" id="180498"/>
    <lineage>
        <taxon>Eukaryota</taxon>
        <taxon>Viridiplantae</taxon>
        <taxon>Streptophyta</taxon>
        <taxon>Embryophyta</taxon>
        <taxon>Tracheophyta</taxon>
        <taxon>Spermatophyta</taxon>
        <taxon>Magnoliopsida</taxon>
        <taxon>eudicotyledons</taxon>
        <taxon>Gunneridae</taxon>
        <taxon>Pentapetalae</taxon>
        <taxon>rosids</taxon>
        <taxon>fabids</taxon>
        <taxon>Malpighiales</taxon>
        <taxon>Euphorbiaceae</taxon>
        <taxon>Crotonoideae</taxon>
        <taxon>Jatropheae</taxon>
        <taxon>Jatropha</taxon>
    </lineage>
</organism>
<dbReference type="GO" id="GO:0016705">
    <property type="term" value="F:oxidoreductase activity, acting on paired donors, with incorporation or reduction of molecular oxygen"/>
    <property type="evidence" value="ECO:0007669"/>
    <property type="project" value="InterPro"/>
</dbReference>
<keyword evidence="2" id="KW-1185">Reference proteome</keyword>
<reference evidence="1 2" key="1">
    <citation type="journal article" date="2014" name="PLoS ONE">
        <title>Global Analysis of Gene Expression Profiles in Physic Nut (Jatropha curcas L.) Seedlings Exposed to Salt Stress.</title>
        <authorList>
            <person name="Zhang L."/>
            <person name="Zhang C."/>
            <person name="Wu P."/>
            <person name="Chen Y."/>
            <person name="Li M."/>
            <person name="Jiang H."/>
            <person name="Wu G."/>
        </authorList>
    </citation>
    <scope>NUCLEOTIDE SEQUENCE [LARGE SCALE GENOMIC DNA]</scope>
    <source>
        <strain evidence="2">cv. GZQX0401</strain>
        <tissue evidence="1">Young leaves</tissue>
    </source>
</reference>
<evidence type="ECO:0000313" key="2">
    <source>
        <dbReference type="Proteomes" id="UP000027138"/>
    </source>
</evidence>
<sequence>MGLPLLGETLQLLLPRYSLDLHPFIRKRIQRYGPIFRSNVAGANTGVLIVTRACWHSKCNWTPRQRHGRAWYDTGVLGLPGASTGVLVVTRACLASWTSKGWHWPAGYGTAVPLFLWSVVI</sequence>
<dbReference type="GO" id="GO:0020037">
    <property type="term" value="F:heme binding"/>
    <property type="evidence" value="ECO:0007669"/>
    <property type="project" value="InterPro"/>
</dbReference>